<dbReference type="SUPFAM" id="SSF57501">
    <property type="entry name" value="Cystine-knot cytokines"/>
    <property type="match status" value="1"/>
</dbReference>
<name>A0A0P0IAM7_LAMPL</name>
<protein>
    <submittedName>
        <fullName evidence="7">IL-17B</fullName>
    </submittedName>
</protein>
<dbReference type="InterPro" id="IPR029034">
    <property type="entry name" value="Cystine-knot_cytokine"/>
</dbReference>
<evidence type="ECO:0000256" key="3">
    <source>
        <dbReference type="ARBA" id="ARBA00022514"/>
    </source>
</evidence>
<reference evidence="7" key="1">
    <citation type="journal article" date="2015" name="J. Immunol.">
        <title>Characterization of Lamprey IL-17 Family Members and Their Receptors.</title>
        <authorList>
            <person name="Han Q."/>
            <person name="Das S."/>
            <person name="Hirano M."/>
            <person name="Holland S.J."/>
            <person name="McCurley N."/>
            <person name="Guo P."/>
            <person name="Rosenberg C.S."/>
            <person name="Boehm T."/>
            <person name="Cooper M.D."/>
        </authorList>
    </citation>
    <scope>NUCLEOTIDE SEQUENCE</scope>
</reference>
<dbReference type="Gene3D" id="2.10.90.10">
    <property type="entry name" value="Cystine-knot cytokines"/>
    <property type="match status" value="1"/>
</dbReference>
<dbReference type="PRINTS" id="PR01932">
    <property type="entry name" value="INTRLEUKIN17"/>
</dbReference>
<dbReference type="InterPro" id="IPR010345">
    <property type="entry name" value="IL-17_fam"/>
</dbReference>
<evidence type="ECO:0000256" key="6">
    <source>
        <dbReference type="SAM" id="SignalP"/>
    </source>
</evidence>
<gene>
    <name evidence="7" type="primary">IL-17B</name>
</gene>
<keyword evidence="3" id="KW-0202">Cytokine</keyword>
<comment type="subcellular location">
    <subcellularLocation>
        <location evidence="1">Secreted</location>
    </subcellularLocation>
</comment>
<evidence type="ECO:0000256" key="4">
    <source>
        <dbReference type="ARBA" id="ARBA00022525"/>
    </source>
</evidence>
<dbReference type="EMBL" id="KR059946">
    <property type="protein sequence ID" value="ALJ83295.1"/>
    <property type="molecule type" value="mRNA"/>
</dbReference>
<proteinExistence type="evidence at transcript level"/>
<dbReference type="GO" id="GO:0005125">
    <property type="term" value="F:cytokine activity"/>
    <property type="evidence" value="ECO:0007669"/>
    <property type="project" value="UniProtKB-KW"/>
</dbReference>
<evidence type="ECO:0000313" key="7">
    <source>
        <dbReference type="EMBL" id="ALJ83295.1"/>
    </source>
</evidence>
<sequence>MAAPTCFMAASLLLLLCVAAWAVPRASASPLADGRCRAEVPDELLVKRLHAVPERLRLLEVARAAAAAGSGRGGHRHSCPRWTHGIGQKALTSERSLSPWTYRLNRKADRVPEVLPEAACLCAGCVEPHSGRETHSLVSVPVTAHVRVMYRERGSCEAGHARYEERWEEIAVGCTCVVPSLSGGGN</sequence>
<dbReference type="AlphaFoldDB" id="A0A0P0IAM7"/>
<organism evidence="7">
    <name type="scientific">Lampetra planeri</name>
    <name type="common">Brook lamprey</name>
    <name type="synonym">Petromyzon planeri</name>
    <dbReference type="NCBI Taxonomy" id="7750"/>
    <lineage>
        <taxon>Eukaryota</taxon>
        <taxon>Metazoa</taxon>
        <taxon>Chordata</taxon>
        <taxon>Craniata</taxon>
        <taxon>Vertebrata</taxon>
        <taxon>Cyclostomata</taxon>
        <taxon>Hyperoartia</taxon>
        <taxon>Petromyzontiformes</taxon>
        <taxon>Petromyzontidae</taxon>
        <taxon>Lampetra</taxon>
    </lineage>
</organism>
<dbReference type="InterPro" id="IPR020440">
    <property type="entry name" value="IL-17_chr"/>
</dbReference>
<dbReference type="Pfam" id="PF06083">
    <property type="entry name" value="IL17"/>
    <property type="match status" value="1"/>
</dbReference>
<evidence type="ECO:0000256" key="1">
    <source>
        <dbReference type="ARBA" id="ARBA00004613"/>
    </source>
</evidence>
<evidence type="ECO:0000256" key="2">
    <source>
        <dbReference type="ARBA" id="ARBA00007236"/>
    </source>
</evidence>
<comment type="similarity">
    <text evidence="2">Belongs to the IL-17 family.</text>
</comment>
<accession>A0A0P0IAM7</accession>
<evidence type="ECO:0000256" key="5">
    <source>
        <dbReference type="ARBA" id="ARBA00022729"/>
    </source>
</evidence>
<dbReference type="GO" id="GO:0006954">
    <property type="term" value="P:inflammatory response"/>
    <property type="evidence" value="ECO:0007669"/>
    <property type="project" value="InterPro"/>
</dbReference>
<dbReference type="GO" id="GO:0005615">
    <property type="term" value="C:extracellular space"/>
    <property type="evidence" value="ECO:0007669"/>
    <property type="project" value="UniProtKB-KW"/>
</dbReference>
<feature type="chain" id="PRO_5006048889" evidence="6">
    <location>
        <begin position="29"/>
        <end position="186"/>
    </location>
</feature>
<keyword evidence="4" id="KW-0964">Secreted</keyword>
<feature type="signal peptide" evidence="6">
    <location>
        <begin position="1"/>
        <end position="28"/>
    </location>
</feature>
<reference evidence="7" key="2">
    <citation type="submission" date="2015-04" db="EMBL/GenBank/DDBJ databases">
        <authorList>
            <person name="Syromyatnikov M.Y."/>
            <person name="Popov V.N."/>
        </authorList>
    </citation>
    <scope>NUCLEOTIDE SEQUENCE</scope>
</reference>
<keyword evidence="5 6" id="KW-0732">Signal</keyword>